<dbReference type="InterPro" id="IPR050289">
    <property type="entry name" value="TorD/DmsD_chaperones"/>
</dbReference>
<dbReference type="RefSeq" id="WP_049994395.1">
    <property type="nucleotide sequence ID" value="NZ_CP031310.1"/>
</dbReference>
<dbReference type="AlphaFoldDB" id="A0A4D6HDE7"/>
<keyword evidence="3" id="KW-1185">Reference proteome</keyword>
<dbReference type="InterPro" id="IPR020945">
    <property type="entry name" value="DMSO/NO3_reduct_chaperone"/>
</dbReference>
<dbReference type="SUPFAM" id="SSF89155">
    <property type="entry name" value="TorD-like"/>
    <property type="match status" value="1"/>
</dbReference>
<dbReference type="STRING" id="1457250.GCA_000755225_00384"/>
<gene>
    <name evidence="2" type="ORF">DV733_12515</name>
</gene>
<evidence type="ECO:0000313" key="3">
    <source>
        <dbReference type="Proteomes" id="UP000296706"/>
    </source>
</evidence>
<keyword evidence="1" id="KW-0143">Chaperone</keyword>
<reference evidence="2 3" key="1">
    <citation type="journal article" date="2019" name="Nat. Commun.">
        <title>A new type of DNA phosphorothioation-based antiviral system in archaea.</title>
        <authorList>
            <person name="Xiong L."/>
            <person name="Liu S."/>
            <person name="Chen S."/>
            <person name="Xiao Y."/>
            <person name="Zhu B."/>
            <person name="Gao Y."/>
            <person name="Zhang Y."/>
            <person name="Chen B."/>
            <person name="Luo J."/>
            <person name="Deng Z."/>
            <person name="Chen X."/>
            <person name="Wang L."/>
            <person name="Chen S."/>
        </authorList>
    </citation>
    <scope>NUCLEOTIDE SEQUENCE [LARGE SCALE GENOMIC DNA]</scope>
    <source>
        <strain evidence="2 3">CBA1105</strain>
    </source>
</reference>
<dbReference type="GeneID" id="39848698"/>
<dbReference type="EMBL" id="CP031310">
    <property type="protein sequence ID" value="QCC51999.1"/>
    <property type="molecule type" value="Genomic_DNA"/>
</dbReference>
<dbReference type="OrthoDB" id="320758at2157"/>
<organism evidence="2 3">
    <name type="scientific">Halapricum salinum</name>
    <dbReference type="NCBI Taxonomy" id="1457250"/>
    <lineage>
        <taxon>Archaea</taxon>
        <taxon>Methanobacteriati</taxon>
        <taxon>Methanobacteriota</taxon>
        <taxon>Stenosarchaea group</taxon>
        <taxon>Halobacteria</taxon>
        <taxon>Halobacteriales</taxon>
        <taxon>Haloarculaceae</taxon>
        <taxon>Halapricum</taxon>
    </lineage>
</organism>
<name>A0A4D6HDE7_9EURY</name>
<dbReference type="Proteomes" id="UP000296706">
    <property type="component" value="Chromosome"/>
</dbReference>
<evidence type="ECO:0000313" key="2">
    <source>
        <dbReference type="EMBL" id="QCC51999.1"/>
    </source>
</evidence>
<dbReference type="InterPro" id="IPR036411">
    <property type="entry name" value="TorD-like_sf"/>
</dbReference>
<dbReference type="Pfam" id="PF02613">
    <property type="entry name" value="Nitrate_red_del"/>
    <property type="match status" value="1"/>
</dbReference>
<dbReference type="PANTHER" id="PTHR34227:SF1">
    <property type="entry name" value="DIMETHYL SULFOXIDE REDUCTASE CHAPERONE-RELATED"/>
    <property type="match status" value="1"/>
</dbReference>
<dbReference type="PANTHER" id="PTHR34227">
    <property type="entry name" value="CHAPERONE PROTEIN YCDY"/>
    <property type="match status" value="1"/>
</dbReference>
<accession>A0A4D6HDE7</accession>
<sequence length="180" mass="20140">MSDAADVRGESAQIAQGYAVLARCWRQPDEALVDAIESGALDAIVPGIETVDLQRMRTEHARLFVGPKDPPCPPYESVYRDADEEGFGDVLGSSTRAVVRWYREYGLGLDPDWPDLPDHVATELEFAGHLVATESPATLEQFLDEHPRQWFGRFLESVRVATDEPFYRELADATERAAFE</sequence>
<dbReference type="KEGG" id="hsn:DV733_12515"/>
<protein>
    <submittedName>
        <fullName evidence="2">Cytoplasmic chaperone TorD family protein</fullName>
    </submittedName>
</protein>
<dbReference type="Gene3D" id="1.10.3480.10">
    <property type="entry name" value="TorD-like"/>
    <property type="match status" value="1"/>
</dbReference>
<proteinExistence type="predicted"/>
<evidence type="ECO:0000256" key="1">
    <source>
        <dbReference type="ARBA" id="ARBA00023186"/>
    </source>
</evidence>